<keyword evidence="1" id="KW-1133">Transmembrane helix</keyword>
<reference evidence="2 3" key="1">
    <citation type="submission" date="2023-05" db="EMBL/GenBank/DDBJ databases">
        <authorList>
            <person name="Guo Y."/>
        </authorList>
    </citation>
    <scope>NUCLEOTIDE SEQUENCE [LARGE SCALE GENOMIC DNA]</scope>
    <source>
        <strain evidence="2 3">GR2756</strain>
    </source>
</reference>
<protein>
    <submittedName>
        <fullName evidence="2">Uncharacterized protein</fullName>
    </submittedName>
</protein>
<name>A0ABU3QCD0_9SPHN</name>
<keyword evidence="1" id="KW-0812">Transmembrane</keyword>
<keyword evidence="1" id="KW-0472">Membrane</keyword>
<proteinExistence type="predicted"/>
<evidence type="ECO:0000313" key="3">
    <source>
        <dbReference type="Proteomes" id="UP001259572"/>
    </source>
</evidence>
<feature type="transmembrane region" description="Helical" evidence="1">
    <location>
        <begin position="81"/>
        <end position="99"/>
    </location>
</feature>
<keyword evidence="3" id="KW-1185">Reference proteome</keyword>
<sequence>MPDTTFKRSPADDPARLEQMKELLSRYPDIDDSEKDEIVHYLKKGPPLDAALLSTLERIKPQLARFREEHRRHFALGAKEYALVAVFVVALVALLALLWDAGLK</sequence>
<dbReference type="EMBL" id="JAVUPU010000017">
    <property type="protein sequence ID" value="MDT9601055.1"/>
    <property type="molecule type" value="Genomic_DNA"/>
</dbReference>
<evidence type="ECO:0000256" key="1">
    <source>
        <dbReference type="SAM" id="Phobius"/>
    </source>
</evidence>
<gene>
    <name evidence="2" type="ORF">RQX22_19045</name>
</gene>
<dbReference type="Proteomes" id="UP001259572">
    <property type="component" value="Unassembled WGS sequence"/>
</dbReference>
<dbReference type="RefSeq" id="WP_315728753.1">
    <property type="nucleotide sequence ID" value="NZ_JAVUPU010000017.1"/>
</dbReference>
<comment type="caution">
    <text evidence="2">The sequence shown here is derived from an EMBL/GenBank/DDBJ whole genome shotgun (WGS) entry which is preliminary data.</text>
</comment>
<organism evidence="2 3">
    <name type="scientific">Sphingosinicella rhizophila</name>
    <dbReference type="NCBI Taxonomy" id="3050082"/>
    <lineage>
        <taxon>Bacteria</taxon>
        <taxon>Pseudomonadati</taxon>
        <taxon>Pseudomonadota</taxon>
        <taxon>Alphaproteobacteria</taxon>
        <taxon>Sphingomonadales</taxon>
        <taxon>Sphingosinicellaceae</taxon>
        <taxon>Sphingosinicella</taxon>
    </lineage>
</organism>
<accession>A0ABU3QCD0</accession>
<evidence type="ECO:0000313" key="2">
    <source>
        <dbReference type="EMBL" id="MDT9601055.1"/>
    </source>
</evidence>